<dbReference type="GO" id="GO:0005782">
    <property type="term" value="C:peroxisomal matrix"/>
    <property type="evidence" value="ECO:0007669"/>
    <property type="project" value="TreeGrafter"/>
</dbReference>
<dbReference type="InterPro" id="IPR007956">
    <property type="entry name" value="Malonyl_CoA_deC_C"/>
</dbReference>
<dbReference type="Gene3D" id="3.40.630.150">
    <property type="entry name" value="Malonyl-CoA decarboxylase, catalytic domain"/>
    <property type="match status" value="1"/>
</dbReference>
<dbReference type="PANTHER" id="PTHR28641">
    <property type="match status" value="1"/>
</dbReference>
<dbReference type="InterPro" id="IPR042303">
    <property type="entry name" value="Malonyl_CoA_deC_C_sf"/>
</dbReference>
<dbReference type="InterPro" id="IPR038351">
    <property type="entry name" value="MCD_N_sf"/>
</dbReference>
<dbReference type="GO" id="GO:0050080">
    <property type="term" value="F:malonyl-CoA decarboxylase activity"/>
    <property type="evidence" value="ECO:0007669"/>
    <property type="project" value="InterPro"/>
</dbReference>
<protein>
    <recommendedName>
        <fullName evidence="5">Malonyl-CoA decarboxylase</fullName>
    </recommendedName>
</protein>
<dbReference type="Pfam" id="PF05292">
    <property type="entry name" value="MCD"/>
    <property type="match status" value="1"/>
</dbReference>
<name>A0A9P0MU60_NEZVI</name>
<organism evidence="3 4">
    <name type="scientific">Nezara viridula</name>
    <name type="common">Southern green stink bug</name>
    <name type="synonym">Cimex viridulus</name>
    <dbReference type="NCBI Taxonomy" id="85310"/>
    <lineage>
        <taxon>Eukaryota</taxon>
        <taxon>Metazoa</taxon>
        <taxon>Ecdysozoa</taxon>
        <taxon>Arthropoda</taxon>
        <taxon>Hexapoda</taxon>
        <taxon>Insecta</taxon>
        <taxon>Pterygota</taxon>
        <taxon>Neoptera</taxon>
        <taxon>Paraneoptera</taxon>
        <taxon>Hemiptera</taxon>
        <taxon>Heteroptera</taxon>
        <taxon>Panheteroptera</taxon>
        <taxon>Pentatomomorpha</taxon>
        <taxon>Pentatomoidea</taxon>
        <taxon>Pentatomidae</taxon>
        <taxon>Pentatominae</taxon>
        <taxon>Nezara</taxon>
    </lineage>
</organism>
<dbReference type="Proteomes" id="UP001152798">
    <property type="component" value="Chromosome 6"/>
</dbReference>
<dbReference type="EMBL" id="OV725082">
    <property type="protein sequence ID" value="CAH1405174.1"/>
    <property type="molecule type" value="Genomic_DNA"/>
</dbReference>
<dbReference type="GO" id="GO:2001294">
    <property type="term" value="P:malonyl-CoA catabolic process"/>
    <property type="evidence" value="ECO:0007669"/>
    <property type="project" value="TreeGrafter"/>
</dbReference>
<sequence length="547" mass="63038">MAGRLNVIFLSSLRIMRGSTSWSPFHFKNIKLPQVYHSRSLKKTKMVDSGEDSFCDPSTFDCLENKSFSPDEYFEVPPLLRRQSTIEDEQRLVLLLKKILAYQDKNVTSWIVENYVKDLVCTYKLLTKPQKETFLKILAIDYSVDHERIHKATNQFKDFEPGTAISLKAEEQLKSVLNPQYSWLFKHIGRLENGVKFLVDMRTDVLDLLSSLDAKSEALIPIKQLNTTLRELLSLWFSVGFLKLERVTWKSPCEMLQKISEYEAVHPVRSWADLKRRVGAYRRCYVYTHSSMPTEPIVVLHTALSNEISSSMKGIVTAAHRMSIDASTKDSLVAASEEEDPNLVTAAIFYSISSTQRGLQGIELGNYLIKRVVQEVQAEFPKINQLSTLSPIPGFKTWLMEKIKLYEKEEKEVPEGWKNLLKEFGSWRDLKISLLNNSWYLDHNLVTMLEPLLMSSCAYYLYKEKRRSGALDSVANFHLKNGAVMWRLNWMADTSPRGLSNSCGMMVNYRYILEDTERNSQSYLEHHKINASDEVKHLAGERIPSKM</sequence>
<dbReference type="Gene3D" id="1.20.140.90">
    <property type="entry name" value="Malonyl-CoA decarboxylase, oligemerization domain"/>
    <property type="match status" value="1"/>
</dbReference>
<evidence type="ECO:0000259" key="2">
    <source>
        <dbReference type="Pfam" id="PF17408"/>
    </source>
</evidence>
<dbReference type="Pfam" id="PF17408">
    <property type="entry name" value="MCD_N"/>
    <property type="match status" value="1"/>
</dbReference>
<dbReference type="PANTHER" id="PTHR28641:SF1">
    <property type="entry name" value="MALONYL-COA DECARBOXYLASE, MITOCHONDRIAL"/>
    <property type="match status" value="1"/>
</dbReference>
<evidence type="ECO:0008006" key="5">
    <source>
        <dbReference type="Google" id="ProtNLM"/>
    </source>
</evidence>
<dbReference type="InterPro" id="IPR035372">
    <property type="entry name" value="MCD_N"/>
</dbReference>
<dbReference type="OrthoDB" id="426718at2759"/>
<feature type="domain" description="Malonyl-CoA decarboxylase N-terminal" evidence="2">
    <location>
        <begin position="142"/>
        <end position="237"/>
    </location>
</feature>
<dbReference type="InterPro" id="IPR038917">
    <property type="entry name" value="Malonyl_CoA_deC"/>
</dbReference>
<feature type="domain" description="Malonyl-CoA decarboxylase C-terminal" evidence="1">
    <location>
        <begin position="240"/>
        <end position="511"/>
    </location>
</feature>
<accession>A0A9P0MU60</accession>
<gene>
    <name evidence="3" type="ORF">NEZAVI_LOCUS13437</name>
</gene>
<dbReference type="GO" id="GO:0005759">
    <property type="term" value="C:mitochondrial matrix"/>
    <property type="evidence" value="ECO:0007669"/>
    <property type="project" value="TreeGrafter"/>
</dbReference>
<reference evidence="3" key="1">
    <citation type="submission" date="2022-01" db="EMBL/GenBank/DDBJ databases">
        <authorList>
            <person name="King R."/>
        </authorList>
    </citation>
    <scope>NUCLEOTIDE SEQUENCE</scope>
</reference>
<evidence type="ECO:0000313" key="4">
    <source>
        <dbReference type="Proteomes" id="UP001152798"/>
    </source>
</evidence>
<dbReference type="GO" id="GO:0006085">
    <property type="term" value="P:acetyl-CoA biosynthetic process"/>
    <property type="evidence" value="ECO:0007669"/>
    <property type="project" value="TreeGrafter"/>
</dbReference>
<dbReference type="FunFam" id="3.40.630.150:FF:000001">
    <property type="entry name" value="Malonyl-CoA decarboxylase, mitochondrial"/>
    <property type="match status" value="1"/>
</dbReference>
<evidence type="ECO:0000259" key="1">
    <source>
        <dbReference type="Pfam" id="PF05292"/>
    </source>
</evidence>
<evidence type="ECO:0000313" key="3">
    <source>
        <dbReference type="EMBL" id="CAH1405174.1"/>
    </source>
</evidence>
<proteinExistence type="predicted"/>
<dbReference type="AlphaFoldDB" id="A0A9P0MU60"/>
<keyword evidence="4" id="KW-1185">Reference proteome</keyword>
<dbReference type="GO" id="GO:0006633">
    <property type="term" value="P:fatty acid biosynthetic process"/>
    <property type="evidence" value="ECO:0007669"/>
    <property type="project" value="InterPro"/>
</dbReference>